<dbReference type="PANTHER" id="PTHR30419">
    <property type="entry name" value="HTH-TYPE TRANSCRIPTIONAL REGULATOR YBHD"/>
    <property type="match status" value="1"/>
</dbReference>
<evidence type="ECO:0000313" key="6">
    <source>
        <dbReference type="EMBL" id="KMW17383.1"/>
    </source>
</evidence>
<dbReference type="FunFam" id="1.10.10.10:FF:000001">
    <property type="entry name" value="LysR family transcriptional regulator"/>
    <property type="match status" value="1"/>
</dbReference>
<accession>A0A0J9BX51</accession>
<dbReference type="PATRIC" id="fig|742734.4.peg.3833"/>
<evidence type="ECO:0000256" key="1">
    <source>
        <dbReference type="ARBA" id="ARBA00009437"/>
    </source>
</evidence>
<dbReference type="Proteomes" id="UP000037392">
    <property type="component" value="Unassembled WGS sequence"/>
</dbReference>
<dbReference type="PRINTS" id="PR00039">
    <property type="entry name" value="HTHLYSR"/>
</dbReference>
<feature type="domain" description="HTH lysR-type" evidence="5">
    <location>
        <begin position="1"/>
        <end position="58"/>
    </location>
</feature>
<evidence type="ECO:0000313" key="7">
    <source>
        <dbReference type="Proteomes" id="UP000037392"/>
    </source>
</evidence>
<evidence type="ECO:0000259" key="5">
    <source>
        <dbReference type="PROSITE" id="PS50931"/>
    </source>
</evidence>
<dbReference type="GeneID" id="93166228"/>
<dbReference type="InterPro" id="IPR005119">
    <property type="entry name" value="LysR_subst-bd"/>
</dbReference>
<dbReference type="AlphaFoldDB" id="A0A0J9BX51"/>
<dbReference type="InterPro" id="IPR000847">
    <property type="entry name" value="LysR_HTH_N"/>
</dbReference>
<dbReference type="GO" id="GO:0003677">
    <property type="term" value="F:DNA binding"/>
    <property type="evidence" value="ECO:0007669"/>
    <property type="project" value="UniProtKB-KW"/>
</dbReference>
<organism evidence="6 7">
    <name type="scientific">[Clostridium] citroniae WAL-19142</name>
    <dbReference type="NCBI Taxonomy" id="742734"/>
    <lineage>
        <taxon>Bacteria</taxon>
        <taxon>Bacillati</taxon>
        <taxon>Bacillota</taxon>
        <taxon>Clostridia</taxon>
        <taxon>Lachnospirales</taxon>
        <taxon>Lachnospiraceae</taxon>
        <taxon>Enterocloster</taxon>
    </lineage>
</organism>
<evidence type="ECO:0000256" key="4">
    <source>
        <dbReference type="ARBA" id="ARBA00023163"/>
    </source>
</evidence>
<dbReference type="Gene3D" id="1.10.10.10">
    <property type="entry name" value="Winged helix-like DNA-binding domain superfamily/Winged helix DNA-binding domain"/>
    <property type="match status" value="1"/>
</dbReference>
<comment type="caution">
    <text evidence="6">The sequence shown here is derived from an EMBL/GenBank/DDBJ whole genome shotgun (WGS) entry which is preliminary data.</text>
</comment>
<dbReference type="CDD" id="cd05466">
    <property type="entry name" value="PBP2_LTTR_substrate"/>
    <property type="match status" value="1"/>
</dbReference>
<dbReference type="SUPFAM" id="SSF46785">
    <property type="entry name" value="Winged helix' DNA-binding domain"/>
    <property type="match status" value="1"/>
</dbReference>
<comment type="similarity">
    <text evidence="1">Belongs to the LysR transcriptional regulatory family.</text>
</comment>
<gene>
    <name evidence="6" type="ORF">HMPREF9470_03572</name>
</gene>
<dbReference type="GO" id="GO:0003700">
    <property type="term" value="F:DNA-binding transcription factor activity"/>
    <property type="evidence" value="ECO:0007669"/>
    <property type="project" value="InterPro"/>
</dbReference>
<dbReference type="OrthoDB" id="9803714at2"/>
<evidence type="ECO:0000256" key="2">
    <source>
        <dbReference type="ARBA" id="ARBA00023015"/>
    </source>
</evidence>
<dbReference type="InterPro" id="IPR050950">
    <property type="entry name" value="HTH-type_LysR_regulators"/>
</dbReference>
<dbReference type="Pfam" id="PF00126">
    <property type="entry name" value="HTH_1"/>
    <property type="match status" value="1"/>
</dbReference>
<name>A0A0J9BX51_9FIRM</name>
<dbReference type="GO" id="GO:0005829">
    <property type="term" value="C:cytosol"/>
    <property type="evidence" value="ECO:0007669"/>
    <property type="project" value="TreeGrafter"/>
</dbReference>
<dbReference type="EMBL" id="ADLK01000027">
    <property type="protein sequence ID" value="KMW17383.1"/>
    <property type="molecule type" value="Genomic_DNA"/>
</dbReference>
<dbReference type="Pfam" id="PF03466">
    <property type="entry name" value="LysR_substrate"/>
    <property type="match status" value="1"/>
</dbReference>
<reference evidence="6 7" key="1">
    <citation type="submission" date="2011-04" db="EMBL/GenBank/DDBJ databases">
        <title>The Genome Sequence of Clostridium citroniae WAL-19142.</title>
        <authorList>
            <consortium name="The Broad Institute Genome Sequencing Platform"/>
            <person name="Earl A."/>
            <person name="Ward D."/>
            <person name="Feldgarden M."/>
            <person name="Gevers D."/>
            <person name="Warren Y.A."/>
            <person name="Tyrrell K.L."/>
            <person name="Citron D.M."/>
            <person name="Goldstein E.J."/>
            <person name="Daigneault M."/>
            <person name="Allen-Vercoe E."/>
            <person name="Young S.K."/>
            <person name="Zeng Q."/>
            <person name="Gargeya S."/>
            <person name="Fitzgerald M."/>
            <person name="Haas B."/>
            <person name="Abouelleil A."/>
            <person name="Alvarado L."/>
            <person name="Arachchi H.M."/>
            <person name="Berlin A."/>
            <person name="Brown A."/>
            <person name="Chapman S.B."/>
            <person name="Chen Z."/>
            <person name="Dunbar C."/>
            <person name="Freedman E."/>
            <person name="Gearin G."/>
            <person name="Gellesch M."/>
            <person name="Goldberg J."/>
            <person name="Griggs A."/>
            <person name="Gujja S."/>
            <person name="Heilman E.R."/>
            <person name="Heiman D."/>
            <person name="Howarth C."/>
            <person name="Larson L."/>
            <person name="Lui A."/>
            <person name="MacDonald P.J."/>
            <person name="Mehta T."/>
            <person name="Montmayeur A."/>
            <person name="Murphy C."/>
            <person name="Neiman D."/>
            <person name="Pearson M."/>
            <person name="Priest M."/>
            <person name="Roberts A."/>
            <person name="Saif S."/>
            <person name="Shea T."/>
            <person name="Shenoy N."/>
            <person name="Sisk P."/>
            <person name="Stolte C."/>
            <person name="Sykes S."/>
            <person name="White J."/>
            <person name="Yandava C."/>
            <person name="Wortman J."/>
            <person name="Nusbaum C."/>
            <person name="Birren B."/>
        </authorList>
    </citation>
    <scope>NUCLEOTIDE SEQUENCE [LARGE SCALE GENOMIC DNA]</scope>
    <source>
        <strain evidence="6 7">WAL-19142</strain>
    </source>
</reference>
<dbReference type="PANTHER" id="PTHR30419:SF8">
    <property type="entry name" value="NITROGEN ASSIMILATION TRANSCRIPTIONAL ACTIVATOR-RELATED"/>
    <property type="match status" value="1"/>
</dbReference>
<keyword evidence="4" id="KW-0804">Transcription</keyword>
<evidence type="ECO:0000256" key="3">
    <source>
        <dbReference type="ARBA" id="ARBA00023125"/>
    </source>
</evidence>
<dbReference type="RefSeq" id="WP_048930390.1">
    <property type="nucleotide sequence ID" value="NZ_KQ235880.1"/>
</dbReference>
<keyword evidence="2" id="KW-0805">Transcription regulation</keyword>
<dbReference type="InterPro" id="IPR036390">
    <property type="entry name" value="WH_DNA-bd_sf"/>
</dbReference>
<protein>
    <recommendedName>
        <fullName evidence="5">HTH lysR-type domain-containing protein</fullName>
    </recommendedName>
</protein>
<dbReference type="SUPFAM" id="SSF53850">
    <property type="entry name" value="Periplasmic binding protein-like II"/>
    <property type="match status" value="1"/>
</dbReference>
<keyword evidence="3" id="KW-0238">DNA-binding</keyword>
<proteinExistence type="inferred from homology"/>
<dbReference type="Gene3D" id="3.40.190.290">
    <property type="match status" value="1"/>
</dbReference>
<dbReference type="PROSITE" id="PS50931">
    <property type="entry name" value="HTH_LYSR"/>
    <property type="match status" value="1"/>
</dbReference>
<sequence length="297" mass="34210">MELRVLKYFLTAVNENNITRAADILHITQPTLSRQLMELERELGTTLFIRGKRSLDLTDDGIIFKQRAEEIVELTERAEREFLEKDRISGVIVIGASEAKGSLILAKMMKQFADRYPLVQFDLYNEMADNVKDRVDKGLVDIGFVLEPIDKTKYDFMRISQKETWGLLVNTKHPFAQRKTMTVQEAAKYQLIMPKRENVRNEILNWFGRDENHLHIIANYTLLSNVVLLVEEGMGCAVCLDGALAIGSRPGLRFVPLLPEHTTRSVLLWKKNRMFSPAASLFIQMIKQGEWMDENCF</sequence>
<dbReference type="InterPro" id="IPR036388">
    <property type="entry name" value="WH-like_DNA-bd_sf"/>
</dbReference>